<comment type="subcellular location">
    <subcellularLocation>
        <location evidence="1">Cell membrane</location>
        <topology evidence="1">Multi-pass membrane protein</topology>
    </subcellularLocation>
</comment>
<dbReference type="GO" id="GO:0005886">
    <property type="term" value="C:plasma membrane"/>
    <property type="evidence" value="ECO:0007669"/>
    <property type="project" value="UniProtKB-SubCell"/>
</dbReference>
<evidence type="ECO:0000256" key="7">
    <source>
        <dbReference type="ARBA" id="ARBA00022989"/>
    </source>
</evidence>
<protein>
    <submittedName>
        <fullName evidence="10">Phosphotransferase system, mannose/fructose/N-acetylgalactosamine-specific component IID</fullName>
    </submittedName>
</protein>
<sequence>MVNQVENQDKKNVKILNRWDITKSWLLWWLSCEVALSFERLQAVAFCISMTPIIKKLYKTKEEISEALTRHLQFFNTQGIWGGLVHGITIAMEEQKAISGDIPDETITGIKTGLMGPFAGIGDTIDWATWTPIICALLVPFAKAGSWFAGIGPLVIIGAITIVEGYYLWHVGYKAGTASAVQILEAGWVNQLILGTAILGLFMMGGLSANLVSVSTPLKFMLQGKAFSIQKDFLDKILPGILPLLTVAGIYLYIEKTRSYTKAVLWVLIIGFILGLVGIL</sequence>
<evidence type="ECO:0000256" key="6">
    <source>
        <dbReference type="ARBA" id="ARBA00022692"/>
    </source>
</evidence>
<dbReference type="KEGG" id="tto:Thethe_01739"/>
<dbReference type="Proteomes" id="UP000010845">
    <property type="component" value="Chromosome"/>
</dbReference>
<name>L0IIN4_THETR</name>
<evidence type="ECO:0000256" key="5">
    <source>
        <dbReference type="ARBA" id="ARBA00022683"/>
    </source>
</evidence>
<accession>L0IIN4</accession>
<dbReference type="RefSeq" id="WP_015311887.1">
    <property type="nucleotide sequence ID" value="NC_019970.1"/>
</dbReference>
<evidence type="ECO:0000256" key="4">
    <source>
        <dbReference type="ARBA" id="ARBA00022597"/>
    </source>
</evidence>
<dbReference type="PATRIC" id="fig|698948.3.peg.1739"/>
<dbReference type="HOGENOM" id="CLU_060742_0_1_9"/>
<feature type="transmembrane region" description="Helical" evidence="9">
    <location>
        <begin position="189"/>
        <end position="212"/>
    </location>
</feature>
<keyword evidence="7 9" id="KW-1133">Transmembrane helix</keyword>
<evidence type="ECO:0000313" key="10">
    <source>
        <dbReference type="EMBL" id="AGB19360.1"/>
    </source>
</evidence>
<keyword evidence="8 9" id="KW-0472">Membrane</keyword>
<feature type="transmembrane region" description="Helical" evidence="9">
    <location>
        <begin position="260"/>
        <end position="279"/>
    </location>
</feature>
<keyword evidence="3" id="KW-1003">Cell membrane</keyword>
<keyword evidence="10" id="KW-0808">Transferase</keyword>
<reference evidence="10 11" key="1">
    <citation type="submission" date="2012-03" db="EMBL/GenBank/DDBJ databases">
        <title>Complete sequence of chromosome of Thermoanaerobacterium thermosaccharolyticum M0795.</title>
        <authorList>
            <consortium name="US DOE Joint Genome Institute"/>
            <person name="Lucas S."/>
            <person name="Han J."/>
            <person name="Lapidus A."/>
            <person name="Cheng J.-F."/>
            <person name="Goodwin L."/>
            <person name="Pitluck S."/>
            <person name="Peters L."/>
            <person name="Teshima H."/>
            <person name="Detter J.C."/>
            <person name="Han C."/>
            <person name="Tapia R."/>
            <person name="Land M."/>
            <person name="Hauser L."/>
            <person name="Kyrpides N."/>
            <person name="Ivanova N."/>
            <person name="Pagani I."/>
            <person name="Feinberg L."/>
            <person name="Folden J."/>
            <person name="Hogsett D."/>
            <person name="Shaw J."/>
            <person name="Woyke T."/>
        </authorList>
    </citation>
    <scope>NUCLEOTIDE SEQUENCE [LARGE SCALE GENOMIC DNA]</scope>
    <source>
        <strain evidence="10 11">M0795</strain>
    </source>
</reference>
<keyword evidence="5" id="KW-0598">Phosphotransferase system</keyword>
<dbReference type="GO" id="GO:0009401">
    <property type="term" value="P:phosphoenolpyruvate-dependent sugar phosphotransferase system"/>
    <property type="evidence" value="ECO:0007669"/>
    <property type="project" value="UniProtKB-KW"/>
</dbReference>
<dbReference type="Pfam" id="PF03613">
    <property type="entry name" value="EIID-AGA"/>
    <property type="match status" value="1"/>
</dbReference>
<dbReference type="PANTHER" id="PTHR32502">
    <property type="entry name" value="N-ACETYLGALACTOSAMINE PERMEASE II COMPONENT-RELATED"/>
    <property type="match status" value="1"/>
</dbReference>
<dbReference type="InterPro" id="IPR050303">
    <property type="entry name" value="GatZ_KbaZ_carbometab"/>
</dbReference>
<evidence type="ECO:0000256" key="8">
    <source>
        <dbReference type="ARBA" id="ARBA00023136"/>
    </source>
</evidence>
<dbReference type="GO" id="GO:0016740">
    <property type="term" value="F:transferase activity"/>
    <property type="evidence" value="ECO:0007669"/>
    <property type="project" value="UniProtKB-KW"/>
</dbReference>
<dbReference type="EMBL" id="CP003066">
    <property type="protein sequence ID" value="AGB19360.1"/>
    <property type="molecule type" value="Genomic_DNA"/>
</dbReference>
<keyword evidence="4" id="KW-0762">Sugar transport</keyword>
<dbReference type="PROSITE" id="PS51108">
    <property type="entry name" value="PTS_EIID"/>
    <property type="match status" value="1"/>
</dbReference>
<dbReference type="AlphaFoldDB" id="L0IIN4"/>
<dbReference type="PANTHER" id="PTHR32502:SF5">
    <property type="entry name" value="N-ACETYLGALACTOSAMINE PERMEASE IID COMPONENT-RELATED"/>
    <property type="match status" value="1"/>
</dbReference>
<evidence type="ECO:0000256" key="3">
    <source>
        <dbReference type="ARBA" id="ARBA00022475"/>
    </source>
</evidence>
<evidence type="ECO:0000256" key="2">
    <source>
        <dbReference type="ARBA" id="ARBA00022448"/>
    </source>
</evidence>
<keyword evidence="6 9" id="KW-0812">Transmembrane</keyword>
<feature type="transmembrane region" description="Helical" evidence="9">
    <location>
        <begin position="147"/>
        <end position="169"/>
    </location>
</feature>
<evidence type="ECO:0000313" key="11">
    <source>
        <dbReference type="Proteomes" id="UP000010845"/>
    </source>
</evidence>
<organism evidence="10 11">
    <name type="scientific">Thermoanaerobacterium thermosaccharolyticum M0795</name>
    <dbReference type="NCBI Taxonomy" id="698948"/>
    <lineage>
        <taxon>Bacteria</taxon>
        <taxon>Bacillati</taxon>
        <taxon>Bacillota</taxon>
        <taxon>Clostridia</taxon>
        <taxon>Thermoanaerobacterales</taxon>
        <taxon>Thermoanaerobacteraceae</taxon>
        <taxon>Thermoanaerobacterium</taxon>
    </lineage>
</organism>
<proteinExistence type="predicted"/>
<dbReference type="InterPro" id="IPR004704">
    <property type="entry name" value="PTS_IID_man"/>
</dbReference>
<gene>
    <name evidence="10" type="ORF">Thethe_01739</name>
</gene>
<evidence type="ECO:0000256" key="9">
    <source>
        <dbReference type="SAM" id="Phobius"/>
    </source>
</evidence>
<evidence type="ECO:0000256" key="1">
    <source>
        <dbReference type="ARBA" id="ARBA00004651"/>
    </source>
</evidence>
<feature type="transmembrane region" description="Helical" evidence="9">
    <location>
        <begin position="233"/>
        <end position="254"/>
    </location>
</feature>
<keyword evidence="2" id="KW-0813">Transport</keyword>